<evidence type="ECO:0000313" key="1">
    <source>
        <dbReference type="EMBL" id="EGU36347.1"/>
    </source>
</evidence>
<reference evidence="1 2" key="1">
    <citation type="journal article" date="2012" name="Int. J. Syst. Evol. Microbiol.">
        <title>Vibrio caribbeanicus sp. nov., isolated from the marine sponge Scleritoderma cyanea.</title>
        <authorList>
            <person name="Hoffmann M."/>
            <person name="Monday S.R."/>
            <person name="Allard M.W."/>
            <person name="Strain E.A."/>
            <person name="Whittaker P."/>
            <person name="Naum M."/>
            <person name="McCarthy P.J."/>
            <person name="Lopez J.V."/>
            <person name="Fischer M."/>
            <person name="Brown E.W."/>
        </authorList>
    </citation>
    <scope>NUCLEOTIDE SEQUENCE [LARGE SCALE GENOMIC DNA]</scope>
    <source>
        <strain evidence="1 2">ATCC 700023</strain>
    </source>
</reference>
<dbReference type="EMBL" id="AFWF01000212">
    <property type="protein sequence ID" value="EGU36347.1"/>
    <property type="molecule type" value="Genomic_DNA"/>
</dbReference>
<organism evidence="1 2">
    <name type="scientific">Vibrio ichthyoenteri ATCC 700023</name>
    <dbReference type="NCBI Taxonomy" id="870968"/>
    <lineage>
        <taxon>Bacteria</taxon>
        <taxon>Pseudomonadati</taxon>
        <taxon>Pseudomonadota</taxon>
        <taxon>Gammaproteobacteria</taxon>
        <taxon>Vibrionales</taxon>
        <taxon>Vibrionaceae</taxon>
        <taxon>Vibrio</taxon>
    </lineage>
</organism>
<name>F9S4V3_9VIBR</name>
<evidence type="ECO:0000313" key="2">
    <source>
        <dbReference type="Proteomes" id="UP000004605"/>
    </source>
</evidence>
<feature type="non-terminal residue" evidence="1">
    <location>
        <position position="1"/>
    </location>
</feature>
<sequence length="30" mass="3460">FGPDNQYSREQSVTILECQTCQHEMIDLSS</sequence>
<gene>
    <name evidence="1" type="ORF">VII00023_00680</name>
</gene>
<proteinExistence type="predicted"/>
<accession>F9S4V3</accession>
<protein>
    <submittedName>
        <fullName evidence="1">Uncharacterized protein</fullName>
    </submittedName>
</protein>
<comment type="caution">
    <text evidence="1">The sequence shown here is derived from an EMBL/GenBank/DDBJ whole genome shotgun (WGS) entry which is preliminary data.</text>
</comment>
<keyword evidence="2" id="KW-1185">Reference proteome</keyword>
<dbReference type="Proteomes" id="UP000004605">
    <property type="component" value="Unassembled WGS sequence"/>
</dbReference>
<dbReference type="AlphaFoldDB" id="F9S4V3"/>